<keyword evidence="2" id="KW-0808">Transferase</keyword>
<dbReference type="InterPro" id="IPR016181">
    <property type="entry name" value="Acyl_CoA_acyltransferase"/>
</dbReference>
<comment type="caution">
    <text evidence="2">The sequence shown here is derived from an EMBL/GenBank/DDBJ whole genome shotgun (WGS) entry which is preliminary data.</text>
</comment>
<organism evidence="2 3">
    <name type="scientific">Phaeocystidibacter marisrubri</name>
    <dbReference type="NCBI Taxonomy" id="1577780"/>
    <lineage>
        <taxon>Bacteria</taxon>
        <taxon>Pseudomonadati</taxon>
        <taxon>Bacteroidota</taxon>
        <taxon>Flavobacteriia</taxon>
        <taxon>Flavobacteriales</taxon>
        <taxon>Phaeocystidibacteraceae</taxon>
        <taxon>Phaeocystidibacter</taxon>
    </lineage>
</organism>
<evidence type="ECO:0000259" key="1">
    <source>
        <dbReference type="PROSITE" id="PS51186"/>
    </source>
</evidence>
<dbReference type="SUPFAM" id="SSF55729">
    <property type="entry name" value="Acyl-CoA N-acyltransferases (Nat)"/>
    <property type="match status" value="1"/>
</dbReference>
<dbReference type="InterPro" id="IPR000182">
    <property type="entry name" value="GNAT_dom"/>
</dbReference>
<evidence type="ECO:0000313" key="2">
    <source>
        <dbReference type="EMBL" id="KAB2815539.1"/>
    </source>
</evidence>
<feature type="domain" description="N-acetyltransferase" evidence="1">
    <location>
        <begin position="107"/>
        <end position="241"/>
    </location>
</feature>
<keyword evidence="3" id="KW-1185">Reference proteome</keyword>
<evidence type="ECO:0000313" key="3">
    <source>
        <dbReference type="Proteomes" id="UP000484164"/>
    </source>
</evidence>
<dbReference type="Pfam" id="PF00583">
    <property type="entry name" value="Acetyltransf_1"/>
    <property type="match status" value="1"/>
</dbReference>
<dbReference type="OrthoDB" id="1096234at2"/>
<dbReference type="RefSeq" id="WP_151692969.1">
    <property type="nucleotide sequence ID" value="NZ_BMGX01000001.1"/>
</dbReference>
<dbReference type="Gene3D" id="3.40.630.30">
    <property type="match status" value="1"/>
</dbReference>
<sequence length="241" mass="27277">MNTIELNINNLKSLWKTVGMERGLSFENHALAGVYIRDESWPNRIWLKDESALENWQLAVEFMDANPGLTLTAFGEPSIEYASLRLLSTQYGMVKAIDRSPRQSELTLIRVSDDETAKEWSALFSVSFGYSISAKTVQSTRESIEYYLARVDGELVGTAVLYGTDSLVMGVHSMGVLRVFRGRGYARQIMQALFFIVKDRPQTHLVLQASEAGKPLYEKMGFHTEFIQQNYAQTAKNKNND</sequence>
<name>A0A6L3ZF80_9FLAO</name>
<dbReference type="AlphaFoldDB" id="A0A6L3ZF80"/>
<dbReference type="EMBL" id="WBVQ01000002">
    <property type="protein sequence ID" value="KAB2815539.1"/>
    <property type="molecule type" value="Genomic_DNA"/>
</dbReference>
<gene>
    <name evidence="2" type="ORF">F8C82_07495</name>
</gene>
<dbReference type="Proteomes" id="UP000484164">
    <property type="component" value="Unassembled WGS sequence"/>
</dbReference>
<proteinExistence type="predicted"/>
<dbReference type="PROSITE" id="PS51186">
    <property type="entry name" value="GNAT"/>
    <property type="match status" value="1"/>
</dbReference>
<protein>
    <submittedName>
        <fullName evidence="2">GNAT family N-acetyltransferase</fullName>
    </submittedName>
</protein>
<reference evidence="2 3" key="1">
    <citation type="submission" date="2019-10" db="EMBL/GenBank/DDBJ databases">
        <title>Genome sequence of Phaeocystidibacter marisrubri JCM30614 (type strain).</title>
        <authorList>
            <person name="Bowman J.P."/>
        </authorList>
    </citation>
    <scope>NUCLEOTIDE SEQUENCE [LARGE SCALE GENOMIC DNA]</scope>
    <source>
        <strain evidence="2 3">JCM 30614</strain>
    </source>
</reference>
<accession>A0A6L3ZF80</accession>
<dbReference type="CDD" id="cd04301">
    <property type="entry name" value="NAT_SF"/>
    <property type="match status" value="1"/>
</dbReference>
<dbReference type="GO" id="GO:0016747">
    <property type="term" value="F:acyltransferase activity, transferring groups other than amino-acyl groups"/>
    <property type="evidence" value="ECO:0007669"/>
    <property type="project" value="InterPro"/>
</dbReference>